<keyword evidence="3" id="KW-1185">Reference proteome</keyword>
<proteinExistence type="predicted"/>
<feature type="region of interest" description="Disordered" evidence="1">
    <location>
        <begin position="87"/>
        <end position="123"/>
    </location>
</feature>
<dbReference type="Proteomes" id="UP000245698">
    <property type="component" value="Unassembled WGS sequence"/>
</dbReference>
<accession>A0A2P9ANB3</accession>
<dbReference type="AlphaFoldDB" id="A0A2P9ANB3"/>
<feature type="compositionally biased region" description="Basic residues" evidence="1">
    <location>
        <begin position="91"/>
        <end position="100"/>
    </location>
</feature>
<name>A0A2P9ANB3_9HYPH</name>
<evidence type="ECO:0000313" key="3">
    <source>
        <dbReference type="Proteomes" id="UP000245698"/>
    </source>
</evidence>
<reference evidence="3" key="1">
    <citation type="submission" date="2016-12" db="EMBL/GenBank/DDBJ databases">
        <authorList>
            <person name="Brunel B."/>
        </authorList>
    </citation>
    <scope>NUCLEOTIDE SEQUENCE [LARGE SCALE GENOMIC DNA]</scope>
</reference>
<evidence type="ECO:0000256" key="1">
    <source>
        <dbReference type="SAM" id="MobiDB-lite"/>
    </source>
</evidence>
<dbReference type="InterPro" id="IPR009057">
    <property type="entry name" value="Homeodomain-like_sf"/>
</dbReference>
<protein>
    <recommendedName>
        <fullName evidence="4">HTH IS21-type domain-containing protein</fullName>
    </recommendedName>
</protein>
<evidence type="ECO:0000313" key="2">
    <source>
        <dbReference type="EMBL" id="SJM32636.1"/>
    </source>
</evidence>
<evidence type="ECO:0008006" key="4">
    <source>
        <dbReference type="Google" id="ProtNLM"/>
    </source>
</evidence>
<dbReference type="EMBL" id="FUIG01000038">
    <property type="protein sequence ID" value="SJM32636.1"/>
    <property type="molecule type" value="Genomic_DNA"/>
</dbReference>
<organism evidence="2 3">
    <name type="scientific">Mesorhizobium delmotii</name>
    <dbReference type="NCBI Taxonomy" id="1631247"/>
    <lineage>
        <taxon>Bacteria</taxon>
        <taxon>Pseudomonadati</taxon>
        <taxon>Pseudomonadota</taxon>
        <taxon>Alphaproteobacteria</taxon>
        <taxon>Hyphomicrobiales</taxon>
        <taxon>Phyllobacteriaceae</taxon>
        <taxon>Mesorhizobium</taxon>
    </lineage>
</organism>
<sequence length="123" mass="14107">MILDLDRQRLSVTAIARRTGRDPKKVRNYIERGLELPTYGPRQVGRPNKIAPFVDYLRERVAAYPDLTAIRLAREIRERGYEGAYTAVKRSSPRSGRKIRSAPSRCGSRLRPDTRHRSTSRAS</sequence>
<gene>
    <name evidence="2" type="ORF">BQ8482_300007</name>
</gene>
<dbReference type="SUPFAM" id="SSF46689">
    <property type="entry name" value="Homeodomain-like"/>
    <property type="match status" value="1"/>
</dbReference>